<dbReference type="EMBL" id="AM501427">
    <property type="protein sequence ID" value="CAM58136.1"/>
    <property type="molecule type" value="Genomic_DNA"/>
</dbReference>
<keyword evidence="1" id="KW-1133">Transmembrane helix</keyword>
<keyword evidence="1" id="KW-0472">Membrane</keyword>
<evidence type="ECO:0000313" key="2">
    <source>
        <dbReference type="EMBL" id="CAM58136.1"/>
    </source>
</evidence>
<keyword evidence="1" id="KW-0812">Transmembrane</keyword>
<feature type="transmembrane region" description="Helical" evidence="1">
    <location>
        <begin position="37"/>
        <end position="57"/>
    </location>
</feature>
<reference evidence="2" key="1">
    <citation type="submission" date="2007-03" db="EMBL/GenBank/DDBJ databases">
        <title>Isolation and characterization of alkane hydroxylases from Pacific deep-sea sediment.</title>
        <authorList>
            <person name="Xu M."/>
        </authorList>
    </citation>
    <scope>NUCLEOTIDE SEQUENCE</scope>
</reference>
<name>A5CFV2_9ZZZZ</name>
<dbReference type="AlphaFoldDB" id="A5CFV2"/>
<accession>A5CFV2</accession>
<proteinExistence type="predicted"/>
<organism evidence="2">
    <name type="scientific">uncultured marine microorganism</name>
    <dbReference type="NCBI Taxonomy" id="415540"/>
    <lineage>
        <taxon>unclassified sequences</taxon>
        <taxon>environmental samples</taxon>
    </lineage>
</organism>
<evidence type="ECO:0000256" key="1">
    <source>
        <dbReference type="SAM" id="Phobius"/>
    </source>
</evidence>
<gene>
    <name evidence="2" type="primary">21G8-20</name>
</gene>
<protein>
    <submittedName>
        <fullName evidence="2">Membrane protein</fullName>
    </submittedName>
</protein>
<sequence>MMQDGMSGFQLLWALPFAAMVVLPFWRICTKAGYSGWLSLLVLIPMANLVFVYFLGFSEWPSLRGGKSTNG</sequence>